<organism evidence="8 9">
    <name type="scientific">Sphingomonas aurea</name>
    <dbReference type="NCBI Taxonomy" id="3063994"/>
    <lineage>
        <taxon>Bacteria</taxon>
        <taxon>Pseudomonadati</taxon>
        <taxon>Pseudomonadota</taxon>
        <taxon>Alphaproteobacteria</taxon>
        <taxon>Sphingomonadales</taxon>
        <taxon>Sphingomonadaceae</taxon>
        <taxon>Sphingomonas</taxon>
    </lineage>
</organism>
<dbReference type="InterPro" id="IPR051749">
    <property type="entry name" value="PINc/VapC_TA_RNase"/>
</dbReference>
<evidence type="ECO:0000256" key="2">
    <source>
        <dbReference type="ARBA" id="ARBA00022722"/>
    </source>
</evidence>
<dbReference type="PANTHER" id="PTHR42740:SF1">
    <property type="entry name" value="RIBONUCLEASE VAPC3"/>
    <property type="match status" value="1"/>
</dbReference>
<dbReference type="Proteomes" id="UP001230685">
    <property type="component" value="Unassembled WGS sequence"/>
</dbReference>
<reference evidence="8 9" key="1">
    <citation type="submission" date="2023-07" db="EMBL/GenBank/DDBJ databases">
        <authorList>
            <person name="Kim M.K."/>
        </authorList>
    </citation>
    <scope>NUCLEOTIDE SEQUENCE [LARGE SCALE GENOMIC DNA]</scope>
    <source>
        <strain evidence="8 9">KR1UV-12</strain>
    </source>
</reference>
<keyword evidence="6" id="KW-0800">Toxin</keyword>
<keyword evidence="2 6" id="KW-0540">Nuclease</keyword>
<keyword evidence="3 6" id="KW-0479">Metal-binding</keyword>
<keyword evidence="1 6" id="KW-1277">Toxin-antitoxin system</keyword>
<dbReference type="CDD" id="cd18760">
    <property type="entry name" value="PIN_MtVapC3-like"/>
    <property type="match status" value="1"/>
</dbReference>
<feature type="binding site" evidence="6">
    <location>
        <position position="5"/>
    </location>
    <ligand>
        <name>Mg(2+)</name>
        <dbReference type="ChEBI" id="CHEBI:18420"/>
    </ligand>
</feature>
<evidence type="ECO:0000256" key="6">
    <source>
        <dbReference type="HAMAP-Rule" id="MF_00265"/>
    </source>
</evidence>
<dbReference type="InterPro" id="IPR002716">
    <property type="entry name" value="PIN_dom"/>
</dbReference>
<name>A0ABT9EIY6_9SPHN</name>
<evidence type="ECO:0000256" key="1">
    <source>
        <dbReference type="ARBA" id="ARBA00022649"/>
    </source>
</evidence>
<feature type="binding site" evidence="6">
    <location>
        <position position="96"/>
    </location>
    <ligand>
        <name>Mg(2+)</name>
        <dbReference type="ChEBI" id="CHEBI:18420"/>
    </ligand>
</feature>
<dbReference type="PANTHER" id="PTHR42740">
    <property type="entry name" value="RIBONUCLEASE VAPC3"/>
    <property type="match status" value="1"/>
</dbReference>
<evidence type="ECO:0000256" key="3">
    <source>
        <dbReference type="ARBA" id="ARBA00022723"/>
    </source>
</evidence>
<comment type="caution">
    <text evidence="8">The sequence shown here is derived from an EMBL/GenBank/DDBJ whole genome shotgun (WGS) entry which is preliminary data.</text>
</comment>
<dbReference type="RefSeq" id="WP_305172551.1">
    <property type="nucleotide sequence ID" value="NZ_JAUUDS010000002.1"/>
</dbReference>
<proteinExistence type="inferred from homology"/>
<protein>
    <recommendedName>
        <fullName evidence="6">Ribonuclease VapC</fullName>
        <shortName evidence="6">RNase VapC</shortName>
        <ecNumber evidence="6">3.1.-.-</ecNumber>
    </recommendedName>
    <alternativeName>
        <fullName evidence="6">Toxin VapC</fullName>
    </alternativeName>
</protein>
<accession>A0ABT9EIY6</accession>
<feature type="domain" description="PIN" evidence="7">
    <location>
        <begin position="2"/>
        <end position="118"/>
    </location>
</feature>
<evidence type="ECO:0000259" key="7">
    <source>
        <dbReference type="Pfam" id="PF01850"/>
    </source>
</evidence>
<comment type="cofactor">
    <cofactor evidence="6">
        <name>Mg(2+)</name>
        <dbReference type="ChEBI" id="CHEBI:18420"/>
    </cofactor>
</comment>
<keyword evidence="9" id="KW-1185">Reference proteome</keyword>
<evidence type="ECO:0000256" key="5">
    <source>
        <dbReference type="ARBA" id="ARBA00022842"/>
    </source>
</evidence>
<comment type="similarity">
    <text evidence="6">Belongs to the PINc/VapC protein family.</text>
</comment>
<comment type="function">
    <text evidence="6">Toxic component of a toxin-antitoxin (TA) system. An RNase.</text>
</comment>
<keyword evidence="5 6" id="KW-0460">Magnesium</keyword>
<gene>
    <name evidence="6" type="primary">vapC</name>
    <name evidence="8" type="ORF">Q5H91_06830</name>
</gene>
<dbReference type="Pfam" id="PF01850">
    <property type="entry name" value="PIN"/>
    <property type="match status" value="1"/>
</dbReference>
<sequence>MIVVDSSVWIDFFRAVRSPQTELLDEALGADRVMIGDLIMVEVLQGFANEATARRAHARLMLAIPLTVGDLEVAALAARHYRFLRGRGITPRKTIDTLIATRCIVDGLPLLYSDRDFEPFVQHLGLRSALDIPGAS</sequence>
<dbReference type="Gene3D" id="3.40.50.1010">
    <property type="entry name" value="5'-nuclease"/>
    <property type="match status" value="1"/>
</dbReference>
<evidence type="ECO:0000313" key="8">
    <source>
        <dbReference type="EMBL" id="MDP1026920.1"/>
    </source>
</evidence>
<dbReference type="InterPro" id="IPR022907">
    <property type="entry name" value="VapC_family"/>
</dbReference>
<evidence type="ECO:0000256" key="4">
    <source>
        <dbReference type="ARBA" id="ARBA00022801"/>
    </source>
</evidence>
<evidence type="ECO:0000313" key="9">
    <source>
        <dbReference type="Proteomes" id="UP001230685"/>
    </source>
</evidence>
<keyword evidence="4 6" id="KW-0378">Hydrolase</keyword>
<dbReference type="EMBL" id="JAUUDS010000002">
    <property type="protein sequence ID" value="MDP1026920.1"/>
    <property type="molecule type" value="Genomic_DNA"/>
</dbReference>
<dbReference type="HAMAP" id="MF_00265">
    <property type="entry name" value="VapC_Nob1"/>
    <property type="match status" value="1"/>
</dbReference>
<dbReference type="EC" id="3.1.-.-" evidence="6"/>
<dbReference type="SUPFAM" id="SSF88723">
    <property type="entry name" value="PIN domain-like"/>
    <property type="match status" value="1"/>
</dbReference>
<dbReference type="InterPro" id="IPR029060">
    <property type="entry name" value="PIN-like_dom_sf"/>
</dbReference>